<name>A0A5R8K9R5_9BACT</name>
<dbReference type="Gene3D" id="1.20.1600.10">
    <property type="entry name" value="Outer membrane efflux proteins (OEP)"/>
    <property type="match status" value="1"/>
</dbReference>
<evidence type="ECO:0000313" key="4">
    <source>
        <dbReference type="Proteomes" id="UP000306196"/>
    </source>
</evidence>
<dbReference type="Pfam" id="PF02321">
    <property type="entry name" value="OEP"/>
    <property type="match status" value="1"/>
</dbReference>
<evidence type="ECO:0000313" key="3">
    <source>
        <dbReference type="EMBL" id="TLD68269.1"/>
    </source>
</evidence>
<proteinExistence type="inferred from homology"/>
<dbReference type="AlphaFoldDB" id="A0A5R8K9R5"/>
<sequence>MSIFRLTLLCSLLVGSASAANLNLSLGDIPRRITDHNPALAAARLTIDEAKARVLGSGRLSNPELGLGFNHDSRFREGTISTSLSQRFPLTSRLRLEKNLSQKLVAAAELEVLDTTRKMIAEAQSLAVQLLSLDQQQTLRQQQLELAKELSQFASDRASKGEISPLDAAQAQVDSQRLILESRKLSANRVNLLGQLKPTLGLAPTDTLTISGDLPAVVLPAKRGGQQRPDYQLHLLREDAALKEIDLARSKKWEDIEAGLLWEGERAEDAPDGLSRTGFIGFQLSIPLPFWNRNQGEIAEKNASAIRSKLETKALNSTINHELSALRDEMQAYAHLAKETKEQLLPLVIEQADRIDQAYQTGQTDLITVLQVRDQRLQLEVAVLEAQRDFHLARIRYEAASAQHVPASSK</sequence>
<comment type="similarity">
    <text evidence="1">Belongs to the outer membrane factor (OMF) (TC 1.B.17) family.</text>
</comment>
<comment type="caution">
    <text evidence="3">The sequence shown here is derived from an EMBL/GenBank/DDBJ whole genome shotgun (WGS) entry which is preliminary data.</text>
</comment>
<dbReference type="RefSeq" id="WP_138088756.1">
    <property type="nucleotide sequence ID" value="NZ_VAUV01000028.1"/>
</dbReference>
<dbReference type="EMBL" id="VAUV01000028">
    <property type="protein sequence ID" value="TLD68269.1"/>
    <property type="molecule type" value="Genomic_DNA"/>
</dbReference>
<keyword evidence="2" id="KW-0732">Signal</keyword>
<keyword evidence="4" id="KW-1185">Reference proteome</keyword>
<accession>A0A5R8K9R5</accession>
<dbReference type="SUPFAM" id="SSF56954">
    <property type="entry name" value="Outer membrane efflux proteins (OEP)"/>
    <property type="match status" value="1"/>
</dbReference>
<dbReference type="InterPro" id="IPR003423">
    <property type="entry name" value="OMP_efflux"/>
</dbReference>
<dbReference type="OrthoDB" id="190425at2"/>
<evidence type="ECO:0000256" key="1">
    <source>
        <dbReference type="ARBA" id="ARBA00007613"/>
    </source>
</evidence>
<feature type="signal peptide" evidence="2">
    <location>
        <begin position="1"/>
        <end position="19"/>
    </location>
</feature>
<dbReference type="PANTHER" id="PTHR30203">
    <property type="entry name" value="OUTER MEMBRANE CATION EFFLUX PROTEIN"/>
    <property type="match status" value="1"/>
</dbReference>
<reference evidence="3 4" key="1">
    <citation type="submission" date="2019-05" db="EMBL/GenBank/DDBJ databases">
        <title>Verrucobacter flavum gen. nov., sp. nov. a new member of the family Verrucomicrobiaceae.</title>
        <authorList>
            <person name="Szuroczki S."/>
            <person name="Abbaszade G."/>
            <person name="Szabo A."/>
            <person name="Felfoldi T."/>
            <person name="Schumann P."/>
            <person name="Boka K."/>
            <person name="Keki Z."/>
            <person name="Toumi M."/>
            <person name="Toth E."/>
        </authorList>
    </citation>
    <scope>NUCLEOTIDE SEQUENCE [LARGE SCALE GENOMIC DNA]</scope>
    <source>
        <strain evidence="3 4">MG-N-17</strain>
    </source>
</reference>
<protein>
    <submittedName>
        <fullName evidence="3">TolC family protein</fullName>
    </submittedName>
</protein>
<dbReference type="GO" id="GO:0015562">
    <property type="term" value="F:efflux transmembrane transporter activity"/>
    <property type="evidence" value="ECO:0007669"/>
    <property type="project" value="InterPro"/>
</dbReference>
<dbReference type="Proteomes" id="UP000306196">
    <property type="component" value="Unassembled WGS sequence"/>
</dbReference>
<feature type="chain" id="PRO_5024312730" evidence="2">
    <location>
        <begin position="20"/>
        <end position="410"/>
    </location>
</feature>
<gene>
    <name evidence="3" type="ORF">FEM03_23400</name>
</gene>
<organism evidence="3 4">
    <name type="scientific">Phragmitibacter flavus</name>
    <dbReference type="NCBI Taxonomy" id="2576071"/>
    <lineage>
        <taxon>Bacteria</taxon>
        <taxon>Pseudomonadati</taxon>
        <taxon>Verrucomicrobiota</taxon>
        <taxon>Verrucomicrobiia</taxon>
        <taxon>Verrucomicrobiales</taxon>
        <taxon>Verrucomicrobiaceae</taxon>
        <taxon>Phragmitibacter</taxon>
    </lineage>
</organism>
<dbReference type="PANTHER" id="PTHR30203:SF24">
    <property type="entry name" value="BLR4935 PROTEIN"/>
    <property type="match status" value="1"/>
</dbReference>
<evidence type="ECO:0000256" key="2">
    <source>
        <dbReference type="SAM" id="SignalP"/>
    </source>
</evidence>
<dbReference type="InterPro" id="IPR010131">
    <property type="entry name" value="MdtP/NodT-like"/>
</dbReference>